<evidence type="ECO:0000256" key="1">
    <source>
        <dbReference type="ARBA" id="ARBA00004651"/>
    </source>
</evidence>
<dbReference type="Gene3D" id="1.20.1070.10">
    <property type="entry name" value="Rhodopsin 7-helix transmembrane proteins"/>
    <property type="match status" value="1"/>
</dbReference>
<dbReference type="PANTHER" id="PTHR24242">
    <property type="entry name" value="G-PROTEIN COUPLED RECEPTOR"/>
    <property type="match status" value="1"/>
</dbReference>
<protein>
    <recommendedName>
        <fullName evidence="14">Olfactory receptor</fullName>
    </recommendedName>
</protein>
<keyword evidence="10 13" id="KW-0675">Receptor</keyword>
<feature type="transmembrane region" description="Helical" evidence="14">
    <location>
        <begin position="328"/>
        <end position="347"/>
    </location>
</feature>
<comment type="similarity">
    <text evidence="13">Belongs to the G-protein coupled receptor 1 family.</text>
</comment>
<evidence type="ECO:0000256" key="5">
    <source>
        <dbReference type="ARBA" id="ARBA00022725"/>
    </source>
</evidence>
<evidence type="ECO:0000256" key="14">
    <source>
        <dbReference type="RuleBase" id="RU363047"/>
    </source>
</evidence>
<dbReference type="PRINTS" id="PR00237">
    <property type="entry name" value="GPCRRHODOPSN"/>
</dbReference>
<keyword evidence="12 13" id="KW-0807">Transducer</keyword>
<evidence type="ECO:0000259" key="15">
    <source>
        <dbReference type="PROSITE" id="PS50262"/>
    </source>
</evidence>
<feature type="transmembrane region" description="Helical" evidence="14">
    <location>
        <begin position="203"/>
        <end position="224"/>
    </location>
</feature>
<evidence type="ECO:0000256" key="10">
    <source>
        <dbReference type="ARBA" id="ARBA00023170"/>
    </source>
</evidence>
<dbReference type="InterPro" id="IPR050939">
    <property type="entry name" value="Olfactory_GPCR1"/>
</dbReference>
<dbReference type="FunFam" id="1.20.1070.10:FF:000010">
    <property type="entry name" value="Olfactory receptor"/>
    <property type="match status" value="1"/>
</dbReference>
<evidence type="ECO:0000256" key="7">
    <source>
        <dbReference type="ARBA" id="ARBA00023040"/>
    </source>
</evidence>
<evidence type="ECO:0000256" key="12">
    <source>
        <dbReference type="ARBA" id="ARBA00023224"/>
    </source>
</evidence>
<reference evidence="16" key="2">
    <citation type="submission" date="2020-05" db="UniProtKB">
        <authorList>
            <consortium name="Ensembl"/>
        </authorList>
    </citation>
    <scope>IDENTIFICATION</scope>
</reference>
<dbReference type="InterPro" id="IPR000276">
    <property type="entry name" value="GPCR_Rhodpsn"/>
</dbReference>
<dbReference type="GO" id="GO:0005886">
    <property type="term" value="C:plasma membrane"/>
    <property type="evidence" value="ECO:0007669"/>
    <property type="project" value="UniProtKB-SubCell"/>
</dbReference>
<feature type="transmembrane region" description="Helical" evidence="14">
    <location>
        <begin position="143"/>
        <end position="166"/>
    </location>
</feature>
<feature type="transmembrane region" description="Helical" evidence="14">
    <location>
        <begin position="28"/>
        <end position="53"/>
    </location>
</feature>
<keyword evidence="7 13" id="KW-0297">G-protein coupled receptor</keyword>
<name>A0A6I8PUQ8_XENTR</name>
<sequence length="349" mass="39323">MIGPNGSNKTTITYFILHGINGPQILRMFFFITFLILYMMTLFGNLLIAGLFLQSQHLGSPMYFFLSHLSLCDIFLSSSVVPKLLSTLLRTGERMSIIGCFVQVFASGSFTGAECNLLTVMSYDRYVAICNPLRYTSIMSHRVCVGLILLSWLLGFGIILIIVYMVGKLQFCKHNTINHFFCDFTPLLELSCSDTFFLLQIDIIFSIPLVICPFIFIIGSYICIAHEILKIVSSIGRQKAFSTCSSHLAVVSIFFGTLTAIYVVPPRKDSQTISKVLSLLYAVAIPLVNPVIYSLRSKEMKDTLEKSKYHVVALCLFQLTRRKKYQNLSPGVAWSMVFSIVFCWQVFAL</sequence>
<dbReference type="Ensembl" id="ENSXETT00000055276">
    <property type="protein sequence ID" value="ENSXETP00000055276"/>
    <property type="gene ID" value="ENSXETG00000034931"/>
</dbReference>
<dbReference type="PANTHER" id="PTHR24242:SF409">
    <property type="entry name" value="OLFACTORY RECEPTOR"/>
    <property type="match status" value="1"/>
</dbReference>
<feature type="domain" description="G-protein coupled receptors family 1 profile" evidence="15">
    <location>
        <begin position="44"/>
        <end position="293"/>
    </location>
</feature>
<dbReference type="GO" id="GO:0004930">
    <property type="term" value="F:G protein-coupled receptor activity"/>
    <property type="evidence" value="ECO:0007669"/>
    <property type="project" value="UniProtKB-KW"/>
</dbReference>
<proteinExistence type="inferred from homology"/>
<accession>A0A6I8PUQ8</accession>
<evidence type="ECO:0000256" key="9">
    <source>
        <dbReference type="ARBA" id="ARBA00023157"/>
    </source>
</evidence>
<keyword evidence="3 14" id="KW-0716">Sensory transduction</keyword>
<evidence type="ECO:0000256" key="2">
    <source>
        <dbReference type="ARBA" id="ARBA00022475"/>
    </source>
</evidence>
<dbReference type="PROSITE" id="PS00237">
    <property type="entry name" value="G_PROTEIN_RECEP_F1_1"/>
    <property type="match status" value="1"/>
</dbReference>
<dbReference type="Pfam" id="PF13853">
    <property type="entry name" value="7tm_4"/>
    <property type="match status" value="1"/>
</dbReference>
<evidence type="ECO:0000256" key="8">
    <source>
        <dbReference type="ARBA" id="ARBA00023136"/>
    </source>
</evidence>
<organism evidence="16">
    <name type="scientific">Xenopus tropicalis</name>
    <name type="common">Western clawed frog</name>
    <name type="synonym">Silurana tropicalis</name>
    <dbReference type="NCBI Taxonomy" id="8364"/>
    <lineage>
        <taxon>Eukaryota</taxon>
        <taxon>Metazoa</taxon>
        <taxon>Chordata</taxon>
        <taxon>Craniata</taxon>
        <taxon>Vertebrata</taxon>
        <taxon>Euteleostomi</taxon>
        <taxon>Amphibia</taxon>
        <taxon>Batrachia</taxon>
        <taxon>Anura</taxon>
        <taxon>Pipoidea</taxon>
        <taxon>Pipidae</taxon>
        <taxon>Xenopodinae</taxon>
        <taxon>Xenopus</taxon>
        <taxon>Silurana</taxon>
    </lineage>
</organism>
<feature type="transmembrane region" description="Helical" evidence="14">
    <location>
        <begin position="245"/>
        <end position="264"/>
    </location>
</feature>
<evidence type="ECO:0000313" key="16">
    <source>
        <dbReference type="Ensembl" id="ENSXETP00000055276"/>
    </source>
</evidence>
<dbReference type="AlphaFoldDB" id="A0A6I8PUQ8"/>
<evidence type="ECO:0000256" key="4">
    <source>
        <dbReference type="ARBA" id="ARBA00022692"/>
    </source>
</evidence>
<evidence type="ECO:0000256" key="6">
    <source>
        <dbReference type="ARBA" id="ARBA00022989"/>
    </source>
</evidence>
<dbReference type="InParanoid" id="A0A6I8PUQ8"/>
<feature type="transmembrane region" description="Helical" evidence="14">
    <location>
        <begin position="65"/>
        <end position="85"/>
    </location>
</feature>
<dbReference type="SUPFAM" id="SSF81321">
    <property type="entry name" value="Family A G protein-coupled receptor-like"/>
    <property type="match status" value="1"/>
</dbReference>
<keyword evidence="4 13" id="KW-0812">Transmembrane</keyword>
<keyword evidence="8 14" id="KW-0472">Membrane</keyword>
<feature type="transmembrane region" description="Helical" evidence="14">
    <location>
        <begin position="276"/>
        <end position="295"/>
    </location>
</feature>
<dbReference type="GO" id="GO:0004984">
    <property type="term" value="F:olfactory receptor activity"/>
    <property type="evidence" value="ECO:0007669"/>
    <property type="project" value="InterPro"/>
</dbReference>
<dbReference type="InterPro" id="IPR017452">
    <property type="entry name" value="GPCR_Rhodpsn_7TM"/>
</dbReference>
<dbReference type="InterPro" id="IPR000725">
    <property type="entry name" value="Olfact_rcpt"/>
</dbReference>
<evidence type="ECO:0000256" key="11">
    <source>
        <dbReference type="ARBA" id="ARBA00023180"/>
    </source>
</evidence>
<dbReference type="PROSITE" id="PS50262">
    <property type="entry name" value="G_PROTEIN_RECEP_F1_2"/>
    <property type="match status" value="1"/>
</dbReference>
<reference evidence="16" key="1">
    <citation type="journal article" date="2010" name="Science">
        <title>The genome of the Western clawed frog Xenopus tropicalis.</title>
        <authorList>
            <person name="Hellsten U."/>
            <person name="Harland R.M."/>
            <person name="Gilchrist M.J."/>
            <person name="Hendrix D."/>
            <person name="Jurka J."/>
            <person name="Kapitonov V."/>
            <person name="Ovcharenko I."/>
            <person name="Putnam N.H."/>
            <person name="Shu S."/>
            <person name="Taher L."/>
            <person name="Blitz I.L."/>
            <person name="Blumberg B."/>
            <person name="Dichmann D.S."/>
            <person name="Dubchak I."/>
            <person name="Amaya E."/>
            <person name="Detter J.C."/>
            <person name="Fletcher R."/>
            <person name="Gerhard D.S."/>
            <person name="Goodstein D."/>
            <person name="Graves T."/>
            <person name="Grigoriev I.V."/>
            <person name="Grimwood J."/>
            <person name="Kawashima T."/>
            <person name="Lindquist E."/>
            <person name="Lucas S.M."/>
            <person name="Mead P.E."/>
            <person name="Mitros T."/>
            <person name="Ogino H."/>
            <person name="Ohta Y."/>
            <person name="Poliakov A.V."/>
            <person name="Pollet N."/>
            <person name="Robert J."/>
            <person name="Salamov A."/>
            <person name="Sater A.K."/>
            <person name="Schmutz J."/>
            <person name="Terry A."/>
            <person name="Vize P.D."/>
            <person name="Warren W.C."/>
            <person name="Wells D."/>
            <person name="Wills A."/>
            <person name="Wilson R.K."/>
            <person name="Zimmerman L.B."/>
            <person name="Zorn A.M."/>
            <person name="Grainger R."/>
            <person name="Grammer T."/>
            <person name="Khokha M.K."/>
            <person name="Richardson P.M."/>
            <person name="Rokhsar D.S."/>
        </authorList>
    </citation>
    <scope>NUCLEOTIDE SEQUENCE [LARGE SCALE GENOMIC DNA]</scope>
    <source>
        <strain evidence="16">Nigerian</strain>
    </source>
</reference>
<keyword evidence="2 14" id="KW-1003">Cell membrane</keyword>
<evidence type="ECO:0000256" key="3">
    <source>
        <dbReference type="ARBA" id="ARBA00022606"/>
    </source>
</evidence>
<comment type="subcellular location">
    <subcellularLocation>
        <location evidence="1 14">Cell membrane</location>
        <topology evidence="1 14">Multi-pass membrane protein</topology>
    </subcellularLocation>
</comment>
<keyword evidence="11" id="KW-0325">Glycoprotein</keyword>
<keyword evidence="5 14" id="KW-0552">Olfaction</keyword>
<dbReference type="GeneTree" id="ENSGT01150000286948"/>
<dbReference type="PRINTS" id="PR00245">
    <property type="entry name" value="OLFACTORYR"/>
</dbReference>
<keyword evidence="6 14" id="KW-1133">Transmembrane helix</keyword>
<keyword evidence="9" id="KW-1015">Disulfide bond</keyword>
<evidence type="ECO:0000256" key="13">
    <source>
        <dbReference type="RuleBase" id="RU000688"/>
    </source>
</evidence>